<evidence type="ECO:0000256" key="1">
    <source>
        <dbReference type="SAM" id="Phobius"/>
    </source>
</evidence>
<dbReference type="AlphaFoldDB" id="A0A5C4S6N1"/>
<evidence type="ECO:0000313" key="3">
    <source>
        <dbReference type="Proteomes" id="UP000308271"/>
    </source>
</evidence>
<evidence type="ECO:0000313" key="2">
    <source>
        <dbReference type="EMBL" id="TNJ38892.1"/>
    </source>
</evidence>
<keyword evidence="3" id="KW-1185">Reference proteome</keyword>
<feature type="transmembrane region" description="Helical" evidence="1">
    <location>
        <begin position="82"/>
        <end position="104"/>
    </location>
</feature>
<dbReference type="Proteomes" id="UP000308271">
    <property type="component" value="Unassembled WGS sequence"/>
</dbReference>
<accession>A0A5C4S6N1</accession>
<gene>
    <name evidence="2" type="ORF">FGF66_07135</name>
</gene>
<name>A0A5C4S6N1_CHLTI</name>
<dbReference type="RefSeq" id="WP_139456978.1">
    <property type="nucleotide sequence ID" value="NZ_VDCH01000012.1"/>
</dbReference>
<reference evidence="2 3" key="1">
    <citation type="submission" date="2019-05" db="EMBL/GenBank/DDBJ databases">
        <title>Draft Whole-Genome sequence of the green sulfur bacterium Chlorobaculum thiosulfatiphilum DSM 249.</title>
        <authorList>
            <person name="Meyer T.E."/>
            <person name="Kyndt J.A."/>
        </authorList>
    </citation>
    <scope>NUCLEOTIDE SEQUENCE [LARGE SCALE GENOMIC DNA]</scope>
    <source>
        <strain evidence="2 3">DSM 249</strain>
    </source>
</reference>
<dbReference type="OrthoDB" id="9847206at2"/>
<proteinExistence type="predicted"/>
<dbReference type="EMBL" id="VDCH01000012">
    <property type="protein sequence ID" value="TNJ38892.1"/>
    <property type="molecule type" value="Genomic_DNA"/>
</dbReference>
<sequence>MNLPEIIYKSVDKLILPILGIFVPKDAISRCLEKESEFFGEGKIKYLIALIGTVNERASTMVGHLSIMLALCIFYLQTHKTYNASLIVVSIDVFVYIILVILTVRCLRSIGLDKDYNDLASYIEHAENELVTKYSIMQFVNSVTILATVFLVISFIFSI</sequence>
<protein>
    <submittedName>
        <fullName evidence="2">Uncharacterized protein</fullName>
    </submittedName>
</protein>
<feature type="transmembrane region" description="Helical" evidence="1">
    <location>
        <begin position="139"/>
        <end position="157"/>
    </location>
</feature>
<organism evidence="2 3">
    <name type="scientific">Chlorobaculum thiosulfatiphilum</name>
    <name type="common">Chlorobium limicola f.sp. thiosulfatophilum</name>
    <dbReference type="NCBI Taxonomy" id="115852"/>
    <lineage>
        <taxon>Bacteria</taxon>
        <taxon>Pseudomonadati</taxon>
        <taxon>Chlorobiota</taxon>
        <taxon>Chlorobiia</taxon>
        <taxon>Chlorobiales</taxon>
        <taxon>Chlorobiaceae</taxon>
        <taxon>Chlorobaculum</taxon>
    </lineage>
</organism>
<keyword evidence="1" id="KW-0472">Membrane</keyword>
<keyword evidence="1" id="KW-1133">Transmembrane helix</keyword>
<keyword evidence="1" id="KW-0812">Transmembrane</keyword>
<comment type="caution">
    <text evidence="2">The sequence shown here is derived from an EMBL/GenBank/DDBJ whole genome shotgun (WGS) entry which is preliminary data.</text>
</comment>